<dbReference type="EMBL" id="UOEK01000038">
    <property type="protein sequence ID" value="VAV93070.1"/>
    <property type="molecule type" value="Genomic_DNA"/>
</dbReference>
<reference evidence="1" key="1">
    <citation type="submission" date="2018-06" db="EMBL/GenBank/DDBJ databases">
        <authorList>
            <person name="Zhirakovskaya E."/>
        </authorList>
    </citation>
    <scope>NUCLEOTIDE SEQUENCE</scope>
</reference>
<evidence type="ECO:0000313" key="1">
    <source>
        <dbReference type="EMBL" id="VAV93070.1"/>
    </source>
</evidence>
<feature type="non-terminal residue" evidence="1">
    <location>
        <position position="59"/>
    </location>
</feature>
<organism evidence="1">
    <name type="scientific">hydrothermal vent metagenome</name>
    <dbReference type="NCBI Taxonomy" id="652676"/>
    <lineage>
        <taxon>unclassified sequences</taxon>
        <taxon>metagenomes</taxon>
        <taxon>ecological metagenomes</taxon>
    </lineage>
</organism>
<name>A0A3B0RIY6_9ZZZZ</name>
<protein>
    <submittedName>
        <fullName evidence="1">Uncharacterized protein</fullName>
    </submittedName>
</protein>
<gene>
    <name evidence="1" type="ORF">MNBD_ACTINO02-2724</name>
</gene>
<dbReference type="AlphaFoldDB" id="A0A3B0RIY6"/>
<proteinExistence type="predicted"/>
<sequence length="59" mass="6377">MTDHNLIDGVAEPVVPRRSTGAVVSEALRVAPNLIKLIWRCMTDRRVPIRAKVVAAAAA</sequence>
<accession>A0A3B0RIY6</accession>